<name>A0ABZ0V7N4_9MICO</name>
<evidence type="ECO:0000256" key="3">
    <source>
        <dbReference type="ARBA" id="ARBA00022679"/>
    </source>
</evidence>
<organism evidence="5 6">
    <name type="scientific">Microbacterium invictum</name>
    <dbReference type="NCBI Taxonomy" id="515415"/>
    <lineage>
        <taxon>Bacteria</taxon>
        <taxon>Bacillati</taxon>
        <taxon>Actinomycetota</taxon>
        <taxon>Actinomycetes</taxon>
        <taxon>Micrococcales</taxon>
        <taxon>Microbacteriaceae</taxon>
        <taxon>Microbacterium</taxon>
    </lineage>
</organism>
<evidence type="ECO:0000313" key="5">
    <source>
        <dbReference type="EMBL" id="WQB69479.1"/>
    </source>
</evidence>
<dbReference type="RefSeq" id="WP_322409600.1">
    <property type="nucleotide sequence ID" value="NZ_CP139779.1"/>
</dbReference>
<dbReference type="InterPro" id="IPR029044">
    <property type="entry name" value="Nucleotide-diphossugar_trans"/>
</dbReference>
<dbReference type="Pfam" id="PF00535">
    <property type="entry name" value="Glycos_transf_2"/>
    <property type="match status" value="1"/>
</dbReference>
<keyword evidence="3" id="KW-0808">Transferase</keyword>
<evidence type="ECO:0000313" key="6">
    <source>
        <dbReference type="Proteomes" id="UP001324533"/>
    </source>
</evidence>
<keyword evidence="6" id="KW-1185">Reference proteome</keyword>
<feature type="domain" description="Glycosyltransferase 2-like" evidence="4">
    <location>
        <begin position="12"/>
        <end position="181"/>
    </location>
</feature>
<keyword evidence="2" id="KW-0328">Glycosyltransferase</keyword>
<comment type="similarity">
    <text evidence="1">Belongs to the glycosyltransferase 2 family.</text>
</comment>
<dbReference type="InterPro" id="IPR039528">
    <property type="entry name" value="DPM1-like"/>
</dbReference>
<dbReference type="SUPFAM" id="SSF53448">
    <property type="entry name" value="Nucleotide-diphospho-sugar transferases"/>
    <property type="match status" value="1"/>
</dbReference>
<protein>
    <submittedName>
        <fullName evidence="5">Polyprenol monophosphomannose synthase</fullName>
    </submittedName>
</protein>
<dbReference type="InterPro" id="IPR001173">
    <property type="entry name" value="Glyco_trans_2-like"/>
</dbReference>
<gene>
    <name evidence="5" type="ORF">T9R20_12315</name>
</gene>
<evidence type="ECO:0000256" key="1">
    <source>
        <dbReference type="ARBA" id="ARBA00006739"/>
    </source>
</evidence>
<dbReference type="EMBL" id="CP139779">
    <property type="protein sequence ID" value="WQB69479.1"/>
    <property type="molecule type" value="Genomic_DNA"/>
</dbReference>
<evidence type="ECO:0000259" key="4">
    <source>
        <dbReference type="Pfam" id="PF00535"/>
    </source>
</evidence>
<dbReference type="CDD" id="cd06442">
    <property type="entry name" value="DPM1_like"/>
    <property type="match status" value="1"/>
</dbReference>
<reference evidence="5 6" key="1">
    <citation type="submission" date="2023-06" db="EMBL/GenBank/DDBJ databases">
        <title>Rock-solubilizing bacteria, Microbacterium invictum, promotes re-establishment of vegetation in rocky wasteland by accelerating rock bio-weathering and reshaping soil bacterial community.</title>
        <authorList>
            <person name="Liu C."/>
        </authorList>
    </citation>
    <scope>NUCLEOTIDE SEQUENCE [LARGE SCALE GENOMIC DNA]</scope>
    <source>
        <strain evidence="5 6">X-18</strain>
    </source>
</reference>
<evidence type="ECO:0000256" key="2">
    <source>
        <dbReference type="ARBA" id="ARBA00022676"/>
    </source>
</evidence>
<dbReference type="PANTHER" id="PTHR43398">
    <property type="entry name" value="DOLICHOL-PHOSPHATE MANNOSYLTRANSFERASE SUBUNIT 1"/>
    <property type="match status" value="1"/>
</dbReference>
<dbReference type="Gene3D" id="3.90.550.10">
    <property type="entry name" value="Spore Coat Polysaccharide Biosynthesis Protein SpsA, Chain A"/>
    <property type="match status" value="1"/>
</dbReference>
<accession>A0ABZ0V7N4</accession>
<sequence length="248" mass="27317">MSEERIDPLALVIIPTYNESENIESIVSRVLAAAPSVRVLVVDDGSPDGTGRIADRLSSEDHRVHVLHRTEKNGLGAAYLAGFSYGISQGYSLLIELDADGSHPPERLPALISAVTTDTTGRVGGSIGSRWVRGGSVVNWPWTRQIISRGGSWYARTMLGLPIRDVTAGYRVYRSDVLEQILAESVESRGYCFQIDLTRRVIGAGYGLVEVPIEFREREAGESKMSGAIVKEAMVRVTQWGFERIFRH</sequence>
<dbReference type="Proteomes" id="UP001324533">
    <property type="component" value="Chromosome"/>
</dbReference>
<dbReference type="PANTHER" id="PTHR43398:SF1">
    <property type="entry name" value="DOLICHOL-PHOSPHATE MANNOSYLTRANSFERASE SUBUNIT 1"/>
    <property type="match status" value="1"/>
</dbReference>
<proteinExistence type="inferred from homology"/>